<dbReference type="Proteomes" id="UP001054889">
    <property type="component" value="Unassembled WGS sequence"/>
</dbReference>
<reference evidence="1" key="2">
    <citation type="submission" date="2021-12" db="EMBL/GenBank/DDBJ databases">
        <title>Resequencing data analysis of finger millet.</title>
        <authorList>
            <person name="Hatakeyama M."/>
            <person name="Aluri S."/>
            <person name="Balachadran M.T."/>
            <person name="Sivarajan S.R."/>
            <person name="Poveda L."/>
            <person name="Shimizu-Inatsugi R."/>
            <person name="Schlapbach R."/>
            <person name="Sreeman S.M."/>
            <person name="Shimizu K.K."/>
        </authorList>
    </citation>
    <scope>NUCLEOTIDE SEQUENCE</scope>
</reference>
<name>A0AAV5CCS7_ELECO</name>
<comment type="caution">
    <text evidence="1">The sequence shown here is derived from an EMBL/GenBank/DDBJ whole genome shotgun (WGS) entry which is preliminary data.</text>
</comment>
<dbReference type="AlphaFoldDB" id="A0AAV5CCS7"/>
<proteinExistence type="predicted"/>
<sequence>MAKDVYSLVLLVAWALWKHRNRCIFDNATSQAHVLLQEVRDEANLWGLAGAKGLRQYL</sequence>
<evidence type="ECO:0000313" key="1">
    <source>
        <dbReference type="EMBL" id="GJM95900.1"/>
    </source>
</evidence>
<protein>
    <submittedName>
        <fullName evidence="1">Uncharacterized protein</fullName>
    </submittedName>
</protein>
<gene>
    <name evidence="1" type="primary">ga12687</name>
    <name evidence="1" type="ORF">PR202_ga12687</name>
</gene>
<dbReference type="EMBL" id="BQKI01000006">
    <property type="protein sequence ID" value="GJM95900.1"/>
    <property type="molecule type" value="Genomic_DNA"/>
</dbReference>
<accession>A0AAV5CCS7</accession>
<reference evidence="1" key="1">
    <citation type="journal article" date="2018" name="DNA Res.">
        <title>Multiple hybrid de novo genome assembly of finger millet, an orphan allotetraploid crop.</title>
        <authorList>
            <person name="Hatakeyama M."/>
            <person name="Aluri S."/>
            <person name="Balachadran M.T."/>
            <person name="Sivarajan S.R."/>
            <person name="Patrignani A."/>
            <person name="Gruter S."/>
            <person name="Poveda L."/>
            <person name="Shimizu-Inatsugi R."/>
            <person name="Baeten J."/>
            <person name="Francoijs K.J."/>
            <person name="Nataraja K.N."/>
            <person name="Reddy Y.A.N."/>
            <person name="Phadnis S."/>
            <person name="Ravikumar R.L."/>
            <person name="Schlapbach R."/>
            <person name="Sreeman S.M."/>
            <person name="Shimizu K.K."/>
        </authorList>
    </citation>
    <scope>NUCLEOTIDE SEQUENCE</scope>
</reference>
<keyword evidence="2" id="KW-1185">Reference proteome</keyword>
<organism evidence="1 2">
    <name type="scientific">Eleusine coracana subsp. coracana</name>
    <dbReference type="NCBI Taxonomy" id="191504"/>
    <lineage>
        <taxon>Eukaryota</taxon>
        <taxon>Viridiplantae</taxon>
        <taxon>Streptophyta</taxon>
        <taxon>Embryophyta</taxon>
        <taxon>Tracheophyta</taxon>
        <taxon>Spermatophyta</taxon>
        <taxon>Magnoliopsida</taxon>
        <taxon>Liliopsida</taxon>
        <taxon>Poales</taxon>
        <taxon>Poaceae</taxon>
        <taxon>PACMAD clade</taxon>
        <taxon>Chloridoideae</taxon>
        <taxon>Cynodonteae</taxon>
        <taxon>Eleusininae</taxon>
        <taxon>Eleusine</taxon>
    </lineage>
</organism>
<evidence type="ECO:0000313" key="2">
    <source>
        <dbReference type="Proteomes" id="UP001054889"/>
    </source>
</evidence>